<dbReference type="SUPFAM" id="SSF48452">
    <property type="entry name" value="TPR-like"/>
    <property type="match status" value="1"/>
</dbReference>
<organism evidence="4 5">
    <name type="scientific">Candidatus Avisuccinivibrio stercorigallinarum</name>
    <dbReference type="NCBI Taxonomy" id="2840704"/>
    <lineage>
        <taxon>Bacteria</taxon>
        <taxon>Pseudomonadati</taxon>
        <taxon>Pseudomonadota</taxon>
        <taxon>Gammaproteobacteria</taxon>
        <taxon>Aeromonadales</taxon>
        <taxon>Succinivibrionaceae</taxon>
        <taxon>Succinivibrionaceae incertae sedis</taxon>
        <taxon>Candidatus Avisuccinivibrio</taxon>
    </lineage>
</organism>
<sequence length="163" mass="17948">MSEKVEVSVLEALSLLGEGYSLADLAGVKPEQMEALYALAYQYYNAENFEDAANIFKALCLYDPSDERFFMGLAACQQSLKQYKIAADTYSVCSVLSGLKDPKPMYFAALCLLKDGRRDEAVVALKSLEIMGRDGEFADEDHNYMNKGAQLLQVLESAAGKEA</sequence>
<keyword evidence="2" id="KW-0143">Chaperone</keyword>
<dbReference type="InterPro" id="IPR016379">
    <property type="entry name" value="T3SS_Ca_resp_chp_LcrH/SycD_sub"/>
</dbReference>
<dbReference type="Proteomes" id="UP000823631">
    <property type="component" value="Unassembled WGS sequence"/>
</dbReference>
<dbReference type="InterPro" id="IPR019734">
    <property type="entry name" value="TPR_rpt"/>
</dbReference>
<proteinExistence type="inferred from homology"/>
<evidence type="ECO:0000256" key="3">
    <source>
        <dbReference type="PROSITE-ProRule" id="PRU00339"/>
    </source>
</evidence>
<name>A0A9D9DDJ1_9GAMM</name>
<reference evidence="4" key="2">
    <citation type="journal article" date="2021" name="PeerJ">
        <title>Extensive microbial diversity within the chicken gut microbiome revealed by metagenomics and culture.</title>
        <authorList>
            <person name="Gilroy R."/>
            <person name="Ravi A."/>
            <person name="Getino M."/>
            <person name="Pursley I."/>
            <person name="Horton D.L."/>
            <person name="Alikhan N.F."/>
            <person name="Baker D."/>
            <person name="Gharbi K."/>
            <person name="Hall N."/>
            <person name="Watson M."/>
            <person name="Adriaenssens E.M."/>
            <person name="Foster-Nyarko E."/>
            <person name="Jarju S."/>
            <person name="Secka A."/>
            <person name="Antonio M."/>
            <person name="Oren A."/>
            <person name="Chaudhuri R.R."/>
            <person name="La Ragione R."/>
            <person name="Hildebrand F."/>
            <person name="Pallen M.J."/>
        </authorList>
    </citation>
    <scope>NUCLEOTIDE SEQUENCE</scope>
    <source>
        <strain evidence="4">17213</strain>
    </source>
</reference>
<gene>
    <name evidence="4" type="ORF">IAB19_08015</name>
</gene>
<dbReference type="PROSITE" id="PS50005">
    <property type="entry name" value="TPR"/>
    <property type="match status" value="1"/>
</dbReference>
<dbReference type="Gene3D" id="1.25.40.10">
    <property type="entry name" value="Tetratricopeptide repeat domain"/>
    <property type="match status" value="1"/>
</dbReference>
<keyword evidence="3" id="KW-0802">TPR repeat</keyword>
<reference evidence="4" key="1">
    <citation type="submission" date="2020-10" db="EMBL/GenBank/DDBJ databases">
        <authorList>
            <person name="Gilroy R."/>
        </authorList>
    </citation>
    <scope>NUCLEOTIDE SEQUENCE</scope>
    <source>
        <strain evidence="4">17213</strain>
    </source>
</reference>
<evidence type="ECO:0000313" key="5">
    <source>
        <dbReference type="Proteomes" id="UP000823631"/>
    </source>
</evidence>
<comment type="similarity">
    <text evidence="1">Belongs to the LcrH/SycD chaperone family.</text>
</comment>
<comment type="caution">
    <text evidence="4">The sequence shown here is derived from an EMBL/GenBank/DDBJ whole genome shotgun (WGS) entry which is preliminary data.</text>
</comment>
<dbReference type="AlphaFoldDB" id="A0A9D9DDJ1"/>
<dbReference type="PRINTS" id="PR01595">
    <property type="entry name" value="SYCDCHAPRONE"/>
</dbReference>
<dbReference type="Pfam" id="PF07720">
    <property type="entry name" value="TPR_3"/>
    <property type="match status" value="2"/>
</dbReference>
<dbReference type="InterPro" id="IPR011990">
    <property type="entry name" value="TPR-like_helical_dom_sf"/>
</dbReference>
<dbReference type="EMBL" id="JADINH010000169">
    <property type="protein sequence ID" value="MBO8416307.1"/>
    <property type="molecule type" value="Genomic_DNA"/>
</dbReference>
<dbReference type="NCBIfam" id="TIGR02552">
    <property type="entry name" value="LcrH_SycD"/>
    <property type="match status" value="1"/>
</dbReference>
<feature type="repeat" description="TPR" evidence="3">
    <location>
        <begin position="33"/>
        <end position="66"/>
    </location>
</feature>
<accession>A0A9D9DDJ1</accession>
<evidence type="ECO:0000256" key="1">
    <source>
        <dbReference type="ARBA" id="ARBA00010244"/>
    </source>
</evidence>
<dbReference type="PIRSF" id="PIRSF003165">
    <property type="entry name" value="Chaperone_SicA"/>
    <property type="match status" value="1"/>
</dbReference>
<dbReference type="InterPro" id="IPR011716">
    <property type="entry name" value="TPR-3"/>
</dbReference>
<protein>
    <submittedName>
        <fullName evidence="4">SycD/LcrH family type III secretion system chaperone</fullName>
    </submittedName>
</protein>
<evidence type="ECO:0000256" key="2">
    <source>
        <dbReference type="ARBA" id="ARBA00023186"/>
    </source>
</evidence>
<dbReference type="InterPro" id="IPR005415">
    <property type="entry name" value="T3SS_Ca_resp_chp_LcrH/SycD"/>
</dbReference>
<evidence type="ECO:0000313" key="4">
    <source>
        <dbReference type="EMBL" id="MBO8416307.1"/>
    </source>
</evidence>